<feature type="domain" description="Fe/B12 periplasmic-binding" evidence="1">
    <location>
        <begin position="5"/>
        <end position="292"/>
    </location>
</feature>
<sequence>MTVNRIVSFLPSATELIYELELQDKLFGVTHECKYPQDACLKPKVINTVVDSEKLTSKEIDTTTCKLLSEGKDVFILDEENLKKANPDLIISQETCEVCAAYTNQVNKAVKILETKPIIHSMDPHNMKEIIESVMKIGEILECNQKAKNITESLEKRISRIRQNNTNDKPKVLAIEWIEPFFTAGHWVPEMVEIAGGKNMISKTGEHSRRLEIKEIIESNPDIIILMPCGFDTKRTIKEYFEILKNNESWNSLNAVKNNKVFAVDANSFFSKPSIRTVEGVEILAKIIQPEKFGNLRVSKHAFALIGNEYS</sequence>
<dbReference type="Proteomes" id="UP000509771">
    <property type="component" value="Chromosome"/>
</dbReference>
<proteinExistence type="predicted"/>
<dbReference type="OrthoDB" id="9784at2157"/>
<dbReference type="GeneID" id="56059083"/>
<dbReference type="AlphaFoldDB" id="A0A7D5M0C5"/>
<dbReference type="PROSITE" id="PS50983">
    <property type="entry name" value="FE_B12_PBP"/>
    <property type="match status" value="1"/>
</dbReference>
<dbReference type="KEGG" id="ncl:C5F47_03635"/>
<gene>
    <name evidence="2" type="ORF">C5F47_03635</name>
</gene>
<dbReference type="Gene3D" id="3.40.50.1980">
    <property type="entry name" value="Nitrogenase molybdenum iron protein domain"/>
    <property type="match status" value="2"/>
</dbReference>
<organism evidence="2 3">
    <name type="scientific">Nitrosopumilus cobalaminigenes</name>
    <dbReference type="NCBI Taxonomy" id="1470066"/>
    <lineage>
        <taxon>Archaea</taxon>
        <taxon>Nitrososphaerota</taxon>
        <taxon>Nitrososphaeria</taxon>
        <taxon>Nitrosopumilales</taxon>
        <taxon>Nitrosopumilaceae</taxon>
        <taxon>Nitrosopumilus</taxon>
    </lineage>
</organism>
<evidence type="ECO:0000313" key="3">
    <source>
        <dbReference type="Proteomes" id="UP000509771"/>
    </source>
</evidence>
<evidence type="ECO:0000259" key="1">
    <source>
        <dbReference type="PROSITE" id="PS50983"/>
    </source>
</evidence>
<name>A0A7D5M0C5_9ARCH</name>
<keyword evidence="3" id="KW-1185">Reference proteome</keyword>
<dbReference type="InterPro" id="IPR002491">
    <property type="entry name" value="ABC_transptr_periplasmic_BD"/>
</dbReference>
<dbReference type="PANTHER" id="PTHR42860">
    <property type="entry name" value="VITAMIN B12-BINDING PROTEIN"/>
    <property type="match status" value="1"/>
</dbReference>
<protein>
    <submittedName>
        <fullName evidence="2">Cobalamin-binding protein</fullName>
    </submittedName>
</protein>
<dbReference type="EMBL" id="CP026993">
    <property type="protein sequence ID" value="QLH02711.1"/>
    <property type="molecule type" value="Genomic_DNA"/>
</dbReference>
<dbReference type="PANTHER" id="PTHR42860:SF1">
    <property type="entry name" value="VITAMIN B12-BINDING PROTEIN"/>
    <property type="match status" value="1"/>
</dbReference>
<evidence type="ECO:0000313" key="2">
    <source>
        <dbReference type="EMBL" id="QLH02711.1"/>
    </source>
</evidence>
<dbReference type="InterPro" id="IPR051030">
    <property type="entry name" value="Vitamin_B12-ABC_binding"/>
</dbReference>
<dbReference type="CDD" id="cd01144">
    <property type="entry name" value="BtuF"/>
    <property type="match status" value="1"/>
</dbReference>
<accession>A0A7D5M0C5</accession>
<dbReference type="Pfam" id="PF01497">
    <property type="entry name" value="Peripla_BP_2"/>
    <property type="match status" value="1"/>
</dbReference>
<dbReference type="RefSeq" id="WP_179361550.1">
    <property type="nucleotide sequence ID" value="NZ_CP026993.1"/>
</dbReference>
<reference evidence="2 3" key="1">
    <citation type="submission" date="2018-02" db="EMBL/GenBank/DDBJ databases">
        <title>Complete genome of Nitrosopumilus cobalaminigenes HCA1.</title>
        <authorList>
            <person name="Qin W."/>
            <person name="Zheng Y."/>
            <person name="Stahl D.A."/>
        </authorList>
    </citation>
    <scope>NUCLEOTIDE SEQUENCE [LARGE SCALE GENOMIC DNA]</scope>
    <source>
        <strain evidence="2 3">HCA1</strain>
    </source>
</reference>
<dbReference type="SUPFAM" id="SSF53807">
    <property type="entry name" value="Helical backbone' metal receptor"/>
    <property type="match status" value="1"/>
</dbReference>